<dbReference type="GO" id="GO:0000455">
    <property type="term" value="P:enzyme-directed rRNA pseudouridine synthesis"/>
    <property type="evidence" value="ECO:0007669"/>
    <property type="project" value="TreeGrafter"/>
</dbReference>
<evidence type="ECO:0000313" key="3">
    <source>
        <dbReference type="EMBL" id="SHG02601.1"/>
    </source>
</evidence>
<protein>
    <submittedName>
        <fullName evidence="3">tRNA pseudouridine32 synthase / 23S rRNA pseudouridine746 synthase</fullName>
    </submittedName>
</protein>
<dbReference type="Pfam" id="PF00849">
    <property type="entry name" value="PseudoU_synth_2"/>
    <property type="match status" value="1"/>
</dbReference>
<proteinExistence type="inferred from homology"/>
<organism evidence="3 4">
    <name type="scientific">Marisediminitalea aggregata</name>
    <dbReference type="NCBI Taxonomy" id="634436"/>
    <lineage>
        <taxon>Bacteria</taxon>
        <taxon>Pseudomonadati</taxon>
        <taxon>Pseudomonadota</taxon>
        <taxon>Gammaproteobacteria</taxon>
        <taxon>Alteromonadales</taxon>
        <taxon>Alteromonadaceae</taxon>
        <taxon>Marisediminitalea</taxon>
    </lineage>
</organism>
<dbReference type="InterPro" id="IPR006224">
    <property type="entry name" value="PsdUridine_synth_RluA-like_CS"/>
</dbReference>
<dbReference type="Gene3D" id="3.30.2350.10">
    <property type="entry name" value="Pseudouridine synthase"/>
    <property type="match status" value="1"/>
</dbReference>
<dbReference type="EMBL" id="FQWD01000002">
    <property type="protein sequence ID" value="SHG02601.1"/>
    <property type="molecule type" value="Genomic_DNA"/>
</dbReference>
<dbReference type="SUPFAM" id="SSF55120">
    <property type="entry name" value="Pseudouridine synthase"/>
    <property type="match status" value="1"/>
</dbReference>
<dbReference type="GO" id="GO:0140098">
    <property type="term" value="F:catalytic activity, acting on RNA"/>
    <property type="evidence" value="ECO:0007669"/>
    <property type="project" value="UniProtKB-ARBA"/>
</dbReference>
<gene>
    <name evidence="3" type="ORF">SAMN05216361_0998</name>
</gene>
<reference evidence="4" key="1">
    <citation type="submission" date="2016-11" db="EMBL/GenBank/DDBJ databases">
        <authorList>
            <person name="Varghese N."/>
            <person name="Submissions S."/>
        </authorList>
    </citation>
    <scope>NUCLEOTIDE SEQUENCE [LARGE SCALE GENOMIC DNA]</scope>
    <source>
        <strain evidence="4">CGMCC 1.8995</strain>
    </source>
</reference>
<evidence type="ECO:0000313" key="4">
    <source>
        <dbReference type="Proteomes" id="UP000184520"/>
    </source>
</evidence>
<comment type="similarity">
    <text evidence="1">Belongs to the pseudouridine synthase RluA family.</text>
</comment>
<evidence type="ECO:0000259" key="2">
    <source>
        <dbReference type="Pfam" id="PF00849"/>
    </source>
</evidence>
<keyword evidence="4" id="KW-1185">Reference proteome</keyword>
<dbReference type="InterPro" id="IPR050188">
    <property type="entry name" value="RluA_PseudoU_synthase"/>
</dbReference>
<name>A0A1M5GGH4_9ALTE</name>
<feature type="domain" description="Pseudouridine synthase RsuA/RluA-like" evidence="2">
    <location>
        <begin position="9"/>
        <end position="150"/>
    </location>
</feature>
<dbReference type="Proteomes" id="UP000184520">
    <property type="component" value="Unassembled WGS sequence"/>
</dbReference>
<dbReference type="GO" id="GO:0003723">
    <property type="term" value="F:RNA binding"/>
    <property type="evidence" value="ECO:0007669"/>
    <property type="project" value="InterPro"/>
</dbReference>
<dbReference type="PROSITE" id="PS01129">
    <property type="entry name" value="PSI_RLU"/>
    <property type="match status" value="1"/>
</dbReference>
<dbReference type="GO" id="GO:0009982">
    <property type="term" value="F:pseudouridine synthase activity"/>
    <property type="evidence" value="ECO:0007669"/>
    <property type="project" value="InterPro"/>
</dbReference>
<dbReference type="CDD" id="cd02869">
    <property type="entry name" value="PseudoU_synth_RluA_like"/>
    <property type="match status" value="1"/>
</dbReference>
<accession>A0A1M5GGH4</accession>
<dbReference type="InterPro" id="IPR006508">
    <property type="entry name" value="PsdUridine_synth_RluA-like"/>
</dbReference>
<dbReference type="PANTHER" id="PTHR21600">
    <property type="entry name" value="MITOCHONDRIAL RNA PSEUDOURIDINE SYNTHASE"/>
    <property type="match status" value="1"/>
</dbReference>
<dbReference type="AlphaFoldDB" id="A0A1M5GGH4"/>
<dbReference type="PANTHER" id="PTHR21600:SF87">
    <property type="entry name" value="RNA PSEUDOURIDYLATE SYNTHASE DOMAIN-CONTAINING PROTEIN 1"/>
    <property type="match status" value="1"/>
</dbReference>
<dbReference type="InterPro" id="IPR006145">
    <property type="entry name" value="PsdUridine_synth_RsuA/RluA"/>
</dbReference>
<dbReference type="InterPro" id="IPR020103">
    <property type="entry name" value="PsdUridine_synth_cat_dom_sf"/>
</dbReference>
<dbReference type="NCBIfam" id="TIGR01621">
    <property type="entry name" value="RluA-like"/>
    <property type="match status" value="1"/>
</dbReference>
<sequence length="227" mass="25188">MNILFSHPDFIVIDKPPGTTMHDPQEGVVHQAEMAFGLSDLHLVHRLDDGTSGCLILATNRAAAAHFELLFRTHQVQKYYLALSDKKPKKKQGTILGDMKNRRQGQHILLKSRHNPAITQFFSYGFDGAPRTFVVRPLSGKTHQIRVALKSLGSPILGDALYGGTHSDRLYLHAWCVAFQWYGESIAVFSCPQQGEAFINPVFSTWLNSQSDPALLAWPSAPGKPNA</sequence>
<evidence type="ECO:0000256" key="1">
    <source>
        <dbReference type="ARBA" id="ARBA00010876"/>
    </source>
</evidence>
<dbReference type="RefSeq" id="WP_281250806.1">
    <property type="nucleotide sequence ID" value="NZ_FQWD01000002.1"/>
</dbReference>
<dbReference type="STRING" id="634436.SAMN05216361_0998"/>